<gene>
    <name evidence="9" type="ORF">A2966_02525</name>
</gene>
<evidence type="ECO:0000256" key="7">
    <source>
        <dbReference type="ARBA" id="ARBA00023136"/>
    </source>
</evidence>
<evidence type="ECO:0000256" key="4">
    <source>
        <dbReference type="ARBA" id="ARBA00022475"/>
    </source>
</evidence>
<sequence>MDLIIFSLIMGFASFLQALTGFGIALIVVPISLLILDKTIVVVALVIVSIVLNGFLIKQIKISPDKQLLYPLIISSAFGIPLGIWILSVVPINIMKIIVSILSIIFSIIFYKTKIILPKTKILVIVIGWLSGILQTSIGMSGPPVVLLLSNFYKNKDDLRKNLVSFFFFMNIIALLFFLLSSTKIYKGILYGIYVLPMVLIGAYIGNKIVKHVPQNIFRLLTFALVGLTGLYTLFTALK</sequence>
<feature type="transmembrane region" description="Helical" evidence="8">
    <location>
        <begin position="217"/>
        <end position="238"/>
    </location>
</feature>
<keyword evidence="3" id="KW-0813">Transport</keyword>
<evidence type="ECO:0000256" key="3">
    <source>
        <dbReference type="ARBA" id="ARBA00022448"/>
    </source>
</evidence>
<dbReference type="Pfam" id="PF01925">
    <property type="entry name" value="TauE"/>
    <property type="match status" value="1"/>
</dbReference>
<dbReference type="InterPro" id="IPR052017">
    <property type="entry name" value="TSUP"/>
</dbReference>
<feature type="transmembrane region" description="Helical" evidence="8">
    <location>
        <begin position="188"/>
        <end position="205"/>
    </location>
</feature>
<dbReference type="PANTHER" id="PTHR30269:SF37">
    <property type="entry name" value="MEMBRANE TRANSPORTER PROTEIN"/>
    <property type="match status" value="1"/>
</dbReference>
<dbReference type="STRING" id="1802067.A2966_02525"/>
<feature type="transmembrane region" description="Helical" evidence="8">
    <location>
        <begin position="123"/>
        <end position="143"/>
    </location>
</feature>
<proteinExistence type="inferred from homology"/>
<feature type="transmembrane region" description="Helical" evidence="8">
    <location>
        <begin position="39"/>
        <end position="56"/>
    </location>
</feature>
<keyword evidence="7 8" id="KW-0472">Membrane</keyword>
<dbReference type="EMBL" id="MGAR01000012">
    <property type="protein sequence ID" value="OGK52251.1"/>
    <property type="molecule type" value="Genomic_DNA"/>
</dbReference>
<evidence type="ECO:0000256" key="6">
    <source>
        <dbReference type="ARBA" id="ARBA00022989"/>
    </source>
</evidence>
<evidence type="ECO:0000256" key="8">
    <source>
        <dbReference type="RuleBase" id="RU363041"/>
    </source>
</evidence>
<evidence type="ECO:0000256" key="1">
    <source>
        <dbReference type="ARBA" id="ARBA00004651"/>
    </source>
</evidence>
<evidence type="ECO:0000313" key="10">
    <source>
        <dbReference type="Proteomes" id="UP000176480"/>
    </source>
</evidence>
<evidence type="ECO:0000256" key="5">
    <source>
        <dbReference type="ARBA" id="ARBA00022692"/>
    </source>
</evidence>
<dbReference type="PANTHER" id="PTHR30269">
    <property type="entry name" value="TRANSMEMBRANE PROTEIN YFCA"/>
    <property type="match status" value="1"/>
</dbReference>
<evidence type="ECO:0000256" key="2">
    <source>
        <dbReference type="ARBA" id="ARBA00009142"/>
    </source>
</evidence>
<dbReference type="Proteomes" id="UP000176480">
    <property type="component" value="Unassembled WGS sequence"/>
</dbReference>
<feature type="transmembrane region" description="Helical" evidence="8">
    <location>
        <begin position="94"/>
        <end position="111"/>
    </location>
</feature>
<organism evidence="9 10">
    <name type="scientific">Candidatus Roizmanbacteria bacterium RIFCSPLOWO2_01_FULL_41_22</name>
    <dbReference type="NCBI Taxonomy" id="1802067"/>
    <lineage>
        <taxon>Bacteria</taxon>
        <taxon>Candidatus Roizmaniibacteriota</taxon>
    </lineage>
</organism>
<comment type="similarity">
    <text evidence="2 8">Belongs to the 4-toluene sulfonate uptake permease (TSUP) (TC 2.A.102) family.</text>
</comment>
<comment type="subcellular location">
    <subcellularLocation>
        <location evidence="1 8">Cell membrane</location>
        <topology evidence="1 8">Multi-pass membrane protein</topology>
    </subcellularLocation>
</comment>
<name>A0A1F7J9H5_9BACT</name>
<dbReference type="InterPro" id="IPR002781">
    <property type="entry name" value="TM_pro_TauE-like"/>
</dbReference>
<dbReference type="AlphaFoldDB" id="A0A1F7J9H5"/>
<reference evidence="9 10" key="1">
    <citation type="journal article" date="2016" name="Nat. Commun.">
        <title>Thousands of microbial genomes shed light on interconnected biogeochemical processes in an aquifer system.</title>
        <authorList>
            <person name="Anantharaman K."/>
            <person name="Brown C.T."/>
            <person name="Hug L.A."/>
            <person name="Sharon I."/>
            <person name="Castelle C.J."/>
            <person name="Probst A.J."/>
            <person name="Thomas B.C."/>
            <person name="Singh A."/>
            <person name="Wilkins M.J."/>
            <person name="Karaoz U."/>
            <person name="Brodie E.L."/>
            <person name="Williams K.H."/>
            <person name="Hubbard S.S."/>
            <person name="Banfield J.F."/>
        </authorList>
    </citation>
    <scope>NUCLEOTIDE SEQUENCE [LARGE SCALE GENOMIC DNA]</scope>
</reference>
<accession>A0A1F7J9H5</accession>
<dbReference type="GO" id="GO:0005886">
    <property type="term" value="C:plasma membrane"/>
    <property type="evidence" value="ECO:0007669"/>
    <property type="project" value="UniProtKB-SubCell"/>
</dbReference>
<feature type="transmembrane region" description="Helical" evidence="8">
    <location>
        <begin position="163"/>
        <end position="181"/>
    </location>
</feature>
<comment type="caution">
    <text evidence="9">The sequence shown here is derived from an EMBL/GenBank/DDBJ whole genome shotgun (WGS) entry which is preliminary data.</text>
</comment>
<keyword evidence="4 8" id="KW-1003">Cell membrane</keyword>
<feature type="transmembrane region" description="Helical" evidence="8">
    <location>
        <begin position="68"/>
        <end position="88"/>
    </location>
</feature>
<feature type="transmembrane region" description="Helical" evidence="8">
    <location>
        <begin position="12"/>
        <end position="33"/>
    </location>
</feature>
<evidence type="ECO:0000313" key="9">
    <source>
        <dbReference type="EMBL" id="OGK52251.1"/>
    </source>
</evidence>
<keyword evidence="6 8" id="KW-1133">Transmembrane helix</keyword>
<keyword evidence="5 8" id="KW-0812">Transmembrane</keyword>
<protein>
    <recommendedName>
        <fullName evidence="8">Probable membrane transporter protein</fullName>
    </recommendedName>
</protein>